<evidence type="ECO:0000313" key="2">
    <source>
        <dbReference type="Proteomes" id="UP001140234"/>
    </source>
</evidence>
<name>A0ACC1K867_9FUNG</name>
<evidence type="ECO:0000313" key="1">
    <source>
        <dbReference type="EMBL" id="KAJ2775704.1"/>
    </source>
</evidence>
<keyword evidence="2" id="KW-1185">Reference proteome</keyword>
<accession>A0ACC1K867</accession>
<proteinExistence type="predicted"/>
<dbReference type="EMBL" id="JANBUJ010000004">
    <property type="protein sequence ID" value="KAJ2775704.1"/>
    <property type="molecule type" value="Genomic_DNA"/>
</dbReference>
<gene>
    <name evidence="1" type="ORF">IWQ57_000274</name>
</gene>
<protein>
    <submittedName>
        <fullName evidence="1">Uncharacterized protein</fullName>
    </submittedName>
</protein>
<organism evidence="1 2">
    <name type="scientific">Coemansia nantahalensis</name>
    <dbReference type="NCBI Taxonomy" id="2789366"/>
    <lineage>
        <taxon>Eukaryota</taxon>
        <taxon>Fungi</taxon>
        <taxon>Fungi incertae sedis</taxon>
        <taxon>Zoopagomycota</taxon>
        <taxon>Kickxellomycotina</taxon>
        <taxon>Kickxellomycetes</taxon>
        <taxon>Kickxellales</taxon>
        <taxon>Kickxellaceae</taxon>
        <taxon>Coemansia</taxon>
    </lineage>
</organism>
<reference evidence="1" key="1">
    <citation type="submission" date="2022-07" db="EMBL/GenBank/DDBJ databases">
        <title>Phylogenomic reconstructions and comparative analyses of Kickxellomycotina fungi.</title>
        <authorList>
            <person name="Reynolds N.K."/>
            <person name="Stajich J.E."/>
            <person name="Barry K."/>
            <person name="Grigoriev I.V."/>
            <person name="Crous P."/>
            <person name="Smith M.E."/>
        </authorList>
    </citation>
    <scope>NUCLEOTIDE SEQUENCE</scope>
    <source>
        <strain evidence="1">CBS 109366</strain>
    </source>
</reference>
<dbReference type="Proteomes" id="UP001140234">
    <property type="component" value="Unassembled WGS sequence"/>
</dbReference>
<comment type="caution">
    <text evidence="1">The sequence shown here is derived from an EMBL/GenBank/DDBJ whole genome shotgun (WGS) entry which is preliminary data.</text>
</comment>
<sequence>MTLNNPSSTSPVPTFNFGKPLKPFPAADAAQPAAGPAFARAPASPPEAAEAQPKPAEFELLKLGTGVYSGLPYGIPLSSADMEMVKKHVEKPQTFSMLDRIWMAHLDREAVTDPAMVAEGAEYCVGKIPLPPQPINLPSSAPVFSRTKEGGYKDPVAFVRELEQQLRIQGVALDTCGAWAIAAQTTGYVTDRFLQLLGTAPTRVHWRRAVLCFLRVAPPRMSPGDARHVLANIRFGVSKPFGMYVTLFEELRFYAGPGLSDKEAAEMFSASLPLELASYVNKWQEPQSPNGEAVGAVTMQEMYKSFLAAENKTSWLLKDNAKYVAAVADELARLCAIYGVAQPGRK</sequence>